<reference evidence="1 2" key="1">
    <citation type="submission" date="2024-11" db="EMBL/GenBank/DDBJ databases">
        <title>The Natural Products Discovery Center: Release of the First 8490 Sequenced Strains for Exploring Actinobacteria Biosynthetic Diversity.</title>
        <authorList>
            <person name="Kalkreuter E."/>
            <person name="Kautsar S.A."/>
            <person name="Yang D."/>
            <person name="Bader C.D."/>
            <person name="Teijaro C.N."/>
            <person name="Fluegel L."/>
            <person name="Davis C.M."/>
            <person name="Simpson J.R."/>
            <person name="Lauterbach L."/>
            <person name="Steele A.D."/>
            <person name="Gui C."/>
            <person name="Meng S."/>
            <person name="Li G."/>
            <person name="Viehrig K."/>
            <person name="Ye F."/>
            <person name="Su P."/>
            <person name="Kiefer A.F."/>
            <person name="Nichols A."/>
            <person name="Cepeda A.J."/>
            <person name="Yan W."/>
            <person name="Fan B."/>
            <person name="Jiang Y."/>
            <person name="Adhikari A."/>
            <person name="Zheng C.-J."/>
            <person name="Schuster L."/>
            <person name="Cowan T.M."/>
            <person name="Smanski M.J."/>
            <person name="Chevrette M.G."/>
            <person name="De Carvalho L.P.S."/>
            <person name="Shen B."/>
        </authorList>
    </citation>
    <scope>NUCLEOTIDE SEQUENCE [LARGE SCALE GENOMIC DNA]</scope>
    <source>
        <strain evidence="1 2">NPDC078403</strain>
    </source>
</reference>
<evidence type="ECO:0000313" key="2">
    <source>
        <dbReference type="Proteomes" id="UP001620262"/>
    </source>
</evidence>
<dbReference type="RefSeq" id="WP_182740304.1">
    <property type="nucleotide sequence ID" value="NZ_JBJDOT010000039.1"/>
</dbReference>
<evidence type="ECO:0000313" key="1">
    <source>
        <dbReference type="EMBL" id="MFK3866228.1"/>
    </source>
</evidence>
<gene>
    <name evidence="1" type="ORF">ACI2JU_20465</name>
</gene>
<accession>A0ABW8L3T3</accession>
<protein>
    <submittedName>
        <fullName evidence="1">MSHA biogenesis protein MshI</fullName>
    </submittedName>
</protein>
<organism evidence="1 2">
    <name type="scientific">Pseudoalteromonas rhizosphaerae</name>
    <dbReference type="NCBI Taxonomy" id="2518973"/>
    <lineage>
        <taxon>Bacteria</taxon>
        <taxon>Pseudomonadati</taxon>
        <taxon>Pseudomonadota</taxon>
        <taxon>Gammaproteobacteria</taxon>
        <taxon>Alteromonadales</taxon>
        <taxon>Pseudoalteromonadaceae</taxon>
        <taxon>Pseudoalteromonas</taxon>
    </lineage>
</organism>
<proteinExistence type="predicted"/>
<dbReference type="InterPro" id="IPR043129">
    <property type="entry name" value="ATPase_NBD"/>
</dbReference>
<dbReference type="EMBL" id="JBJDOT010000039">
    <property type="protein sequence ID" value="MFK3866228.1"/>
    <property type="molecule type" value="Genomic_DNA"/>
</dbReference>
<comment type="caution">
    <text evidence="1">The sequence shown here is derived from an EMBL/GenBank/DDBJ whole genome shotgun (WGS) entry which is preliminary data.</text>
</comment>
<dbReference type="SUPFAM" id="SSF53067">
    <property type="entry name" value="Actin-like ATPase domain"/>
    <property type="match status" value="1"/>
</dbReference>
<keyword evidence="2" id="KW-1185">Reference proteome</keyword>
<name>A0ABW8L3T3_9GAMM</name>
<sequence length="313" mass="35424">MKKKIFSLFPWLQQGLDSNCVIGIATYAKTVNAVSLKRLQGHWQIDKTHSVVVTEPRDYTKAIVTCTNEVSKLRCAINLVIPHHYYQIVQMEKPNLTDDEIVQSLPWTTKDLVNVAPENIIADFIDYPISLPMQANKMNVFITDKTQIQPFINSFADTNAILRSMTSEEMVLLTLFGKDKDAHMLVVQHVEHEPRILIICDGKLVLARRLNGFVGITEKDQNSAFIDALGLEVQRSMDFFESQLKQPPIRSIQLQCDDLSSLTLRAELAELLQVKVVDFQPNLALSEGLDSQYFYALAAAISMAESKEPRNEE</sequence>
<dbReference type="Proteomes" id="UP001620262">
    <property type="component" value="Unassembled WGS sequence"/>
</dbReference>